<dbReference type="InterPro" id="IPR036318">
    <property type="entry name" value="FAD-bd_PCMH-like_sf"/>
</dbReference>
<dbReference type="PANTHER" id="PTHR42973">
    <property type="entry name" value="BINDING OXIDOREDUCTASE, PUTATIVE (AFU_ORTHOLOGUE AFUA_1G17690)-RELATED"/>
    <property type="match status" value="1"/>
</dbReference>
<gene>
    <name evidence="8" type="ORF">N7472_006856</name>
</gene>
<dbReference type="InterPro" id="IPR050416">
    <property type="entry name" value="FAD-linked_Oxidoreductase"/>
</dbReference>
<keyword evidence="9" id="KW-1185">Reference proteome</keyword>
<dbReference type="InterPro" id="IPR016169">
    <property type="entry name" value="FAD-bd_PCMH_sub2"/>
</dbReference>
<keyword evidence="5" id="KW-0560">Oxidoreductase</keyword>
<name>A0A9W9JCH3_9EURO</name>
<comment type="similarity">
    <text evidence="2">Belongs to the oxygen-dependent FAD-linked oxidoreductase family.</text>
</comment>
<evidence type="ECO:0000256" key="3">
    <source>
        <dbReference type="ARBA" id="ARBA00022630"/>
    </source>
</evidence>
<evidence type="ECO:0000256" key="5">
    <source>
        <dbReference type="ARBA" id="ARBA00023002"/>
    </source>
</evidence>
<evidence type="ECO:0000256" key="2">
    <source>
        <dbReference type="ARBA" id="ARBA00005466"/>
    </source>
</evidence>
<reference evidence="8" key="2">
    <citation type="journal article" date="2023" name="IMA Fungus">
        <title>Comparative genomic study of the Penicillium genus elucidates a diverse pangenome and 15 lateral gene transfer events.</title>
        <authorList>
            <person name="Petersen C."/>
            <person name="Sorensen T."/>
            <person name="Nielsen M.R."/>
            <person name="Sondergaard T.E."/>
            <person name="Sorensen J.L."/>
            <person name="Fitzpatrick D.A."/>
            <person name="Frisvad J.C."/>
            <person name="Nielsen K.L."/>
        </authorList>
    </citation>
    <scope>NUCLEOTIDE SEQUENCE</scope>
    <source>
        <strain evidence="8">IBT 16849</strain>
    </source>
</reference>
<feature type="signal peptide" evidence="6">
    <location>
        <begin position="1"/>
        <end position="19"/>
    </location>
</feature>
<sequence length="599" mass="64362">MISFSLQAIFAHLLVVVAASGSCKTSPDDSNWPSANEWQALNQSIQGTLIKTAPAASSCYLGNPFGSLENCTVVKDHWTYASYHSSWPESVDYPIYTNNSCLPQGATGYTKDRGCEIGGLPQYIVNATTEMQIATAMRWASHKNIRVVVKGTGHDLNGRSTGAFSLSIWTHNFKHTVHHPNWSVPGRNETADVLVCGSGNNWGSANLAAHNVHRVIVGGEDSTVGLGGLIQNGGHGWLSSHYGLASDQVYQGTVITTDGQRLVANAAQNQDLFWAIRGGGGGQFGVVTEFVLKTYPEPENMVTGGFSFHAASHSNASESASWTAMAEISSLIPDIMDTGLTGSVSALTGQQAVALMGLNQSVPGVAVSVGLTGYNMTTRAMNATINNLVAQIANATQGSHLNFALTAPTSKSYYTDSGSSTAAGTVSLLTSRLLGRRELSDIAKEDLIQYLQRILVSEGPTGSMLLFGLQGGLGTANVPEERRGSVHPAWRQAYAHVMTYGASINSTGDPSESLKSGAEYYERVKEPVWREWASNTGAYMNEGNPFSTTWKQDFYGENYDKLLEIKRKYDPGESLFIWSGLGSDMWDYDLKTGLLCRTS</sequence>
<dbReference type="GO" id="GO:0016491">
    <property type="term" value="F:oxidoreductase activity"/>
    <property type="evidence" value="ECO:0007669"/>
    <property type="project" value="UniProtKB-KW"/>
</dbReference>
<accession>A0A9W9JCH3</accession>
<dbReference type="SUPFAM" id="SSF56176">
    <property type="entry name" value="FAD-binding/transporter-associated domain-like"/>
    <property type="match status" value="1"/>
</dbReference>
<dbReference type="GO" id="GO:0071949">
    <property type="term" value="F:FAD binding"/>
    <property type="evidence" value="ECO:0007669"/>
    <property type="project" value="InterPro"/>
</dbReference>
<dbReference type="PROSITE" id="PS51387">
    <property type="entry name" value="FAD_PCMH"/>
    <property type="match status" value="1"/>
</dbReference>
<evidence type="ECO:0000256" key="6">
    <source>
        <dbReference type="SAM" id="SignalP"/>
    </source>
</evidence>
<feature type="domain" description="FAD-binding PCMH-type" evidence="7">
    <location>
        <begin position="117"/>
        <end position="297"/>
    </location>
</feature>
<keyword evidence="4" id="KW-0274">FAD</keyword>
<dbReference type="Pfam" id="PF01565">
    <property type="entry name" value="FAD_binding_4"/>
    <property type="match status" value="1"/>
</dbReference>
<dbReference type="PANTHER" id="PTHR42973:SF39">
    <property type="entry name" value="FAD-BINDING PCMH-TYPE DOMAIN-CONTAINING PROTEIN"/>
    <property type="match status" value="1"/>
</dbReference>
<dbReference type="InterPro" id="IPR016166">
    <property type="entry name" value="FAD-bd_PCMH"/>
</dbReference>
<dbReference type="Gene3D" id="3.40.462.20">
    <property type="match status" value="1"/>
</dbReference>
<dbReference type="InterPro" id="IPR012951">
    <property type="entry name" value="BBE"/>
</dbReference>
<feature type="chain" id="PRO_5040994671" evidence="6">
    <location>
        <begin position="20"/>
        <end position="599"/>
    </location>
</feature>
<organism evidence="8 9">
    <name type="scientific">Penicillium cf. griseofulvum</name>
    <dbReference type="NCBI Taxonomy" id="2972120"/>
    <lineage>
        <taxon>Eukaryota</taxon>
        <taxon>Fungi</taxon>
        <taxon>Dikarya</taxon>
        <taxon>Ascomycota</taxon>
        <taxon>Pezizomycotina</taxon>
        <taxon>Eurotiomycetes</taxon>
        <taxon>Eurotiomycetidae</taxon>
        <taxon>Eurotiales</taxon>
        <taxon>Aspergillaceae</taxon>
        <taxon>Penicillium</taxon>
    </lineage>
</organism>
<reference evidence="8" key="1">
    <citation type="submission" date="2022-11" db="EMBL/GenBank/DDBJ databases">
        <authorList>
            <person name="Petersen C."/>
        </authorList>
    </citation>
    <scope>NUCLEOTIDE SEQUENCE</scope>
    <source>
        <strain evidence="8">IBT 16849</strain>
    </source>
</reference>
<proteinExistence type="inferred from homology"/>
<dbReference type="Proteomes" id="UP001150879">
    <property type="component" value="Unassembled WGS sequence"/>
</dbReference>
<dbReference type="AlphaFoldDB" id="A0A9W9JCH3"/>
<protein>
    <submittedName>
        <fullName evidence="8">FAD-binding type 2</fullName>
    </submittedName>
</protein>
<dbReference type="Pfam" id="PF08031">
    <property type="entry name" value="BBE"/>
    <property type="match status" value="1"/>
</dbReference>
<evidence type="ECO:0000313" key="8">
    <source>
        <dbReference type="EMBL" id="KAJ5194390.1"/>
    </source>
</evidence>
<comment type="cofactor">
    <cofactor evidence="1">
        <name>FAD</name>
        <dbReference type="ChEBI" id="CHEBI:57692"/>
    </cofactor>
</comment>
<keyword evidence="3" id="KW-0285">Flavoprotein</keyword>
<keyword evidence="6" id="KW-0732">Signal</keyword>
<dbReference type="InterPro" id="IPR006094">
    <property type="entry name" value="Oxid_FAD_bind_N"/>
</dbReference>
<evidence type="ECO:0000256" key="1">
    <source>
        <dbReference type="ARBA" id="ARBA00001974"/>
    </source>
</evidence>
<dbReference type="EMBL" id="JAPQKP010000004">
    <property type="protein sequence ID" value="KAJ5194390.1"/>
    <property type="molecule type" value="Genomic_DNA"/>
</dbReference>
<dbReference type="Gene3D" id="3.30.465.10">
    <property type="match status" value="1"/>
</dbReference>
<evidence type="ECO:0000313" key="9">
    <source>
        <dbReference type="Proteomes" id="UP001150879"/>
    </source>
</evidence>
<dbReference type="OrthoDB" id="9983560at2759"/>
<evidence type="ECO:0000256" key="4">
    <source>
        <dbReference type="ARBA" id="ARBA00022827"/>
    </source>
</evidence>
<evidence type="ECO:0000259" key="7">
    <source>
        <dbReference type="PROSITE" id="PS51387"/>
    </source>
</evidence>
<comment type="caution">
    <text evidence="8">The sequence shown here is derived from an EMBL/GenBank/DDBJ whole genome shotgun (WGS) entry which is preliminary data.</text>
</comment>